<dbReference type="EMBL" id="DXHX01000028">
    <property type="protein sequence ID" value="HIV73825.1"/>
    <property type="molecule type" value="Genomic_DNA"/>
</dbReference>
<dbReference type="Proteomes" id="UP000823937">
    <property type="component" value="Unassembled WGS sequence"/>
</dbReference>
<gene>
    <name evidence="2" type="ORF">H9895_01950</name>
</gene>
<protein>
    <submittedName>
        <fullName evidence="2">Nucleotidyltransferase family protein</fullName>
    </submittedName>
</protein>
<feature type="domain" description="MobA-like NTP transferase" evidence="1">
    <location>
        <begin position="8"/>
        <end position="170"/>
    </location>
</feature>
<dbReference type="GO" id="GO:0016779">
    <property type="term" value="F:nucleotidyltransferase activity"/>
    <property type="evidence" value="ECO:0007669"/>
    <property type="project" value="UniProtKB-ARBA"/>
</dbReference>
<evidence type="ECO:0000313" key="3">
    <source>
        <dbReference type="Proteomes" id="UP000823937"/>
    </source>
</evidence>
<proteinExistence type="predicted"/>
<dbReference type="AlphaFoldDB" id="A0A9D1TJ58"/>
<dbReference type="PANTHER" id="PTHR43777">
    <property type="entry name" value="MOLYBDENUM COFACTOR CYTIDYLYLTRANSFERASE"/>
    <property type="match status" value="1"/>
</dbReference>
<reference evidence="2" key="2">
    <citation type="submission" date="2021-04" db="EMBL/GenBank/DDBJ databases">
        <authorList>
            <person name="Gilroy R."/>
        </authorList>
    </citation>
    <scope>NUCLEOTIDE SEQUENCE</scope>
    <source>
        <strain evidence="2">CHK169-2315</strain>
    </source>
</reference>
<dbReference type="InterPro" id="IPR025877">
    <property type="entry name" value="MobA-like_NTP_Trfase"/>
</dbReference>
<dbReference type="PANTHER" id="PTHR43777:SF1">
    <property type="entry name" value="MOLYBDENUM COFACTOR CYTIDYLYLTRANSFERASE"/>
    <property type="match status" value="1"/>
</dbReference>
<organism evidence="2 3">
    <name type="scientific">Candidatus Pseudogracilibacillus intestinigallinarum</name>
    <dbReference type="NCBI Taxonomy" id="2838742"/>
    <lineage>
        <taxon>Bacteria</taxon>
        <taxon>Bacillati</taxon>
        <taxon>Bacillota</taxon>
        <taxon>Bacilli</taxon>
        <taxon>Bacillales</taxon>
        <taxon>Bacillaceae</taxon>
        <taxon>Pseudogracilibacillus</taxon>
    </lineage>
</organism>
<reference evidence="2" key="1">
    <citation type="journal article" date="2021" name="PeerJ">
        <title>Extensive microbial diversity within the chicken gut microbiome revealed by metagenomics and culture.</title>
        <authorList>
            <person name="Gilroy R."/>
            <person name="Ravi A."/>
            <person name="Getino M."/>
            <person name="Pursley I."/>
            <person name="Horton D.L."/>
            <person name="Alikhan N.F."/>
            <person name="Baker D."/>
            <person name="Gharbi K."/>
            <person name="Hall N."/>
            <person name="Watson M."/>
            <person name="Adriaenssens E.M."/>
            <person name="Foster-Nyarko E."/>
            <person name="Jarju S."/>
            <person name="Secka A."/>
            <person name="Antonio M."/>
            <person name="Oren A."/>
            <person name="Chaudhuri R.R."/>
            <person name="La Ragione R."/>
            <person name="Hildebrand F."/>
            <person name="Pallen M.J."/>
        </authorList>
    </citation>
    <scope>NUCLEOTIDE SEQUENCE</scope>
    <source>
        <strain evidence="2">CHK169-2315</strain>
    </source>
</reference>
<evidence type="ECO:0000313" key="2">
    <source>
        <dbReference type="EMBL" id="HIV73825.1"/>
    </source>
</evidence>
<dbReference type="CDD" id="cd04182">
    <property type="entry name" value="GT_2_like_f"/>
    <property type="match status" value="1"/>
</dbReference>
<dbReference type="InterPro" id="IPR029044">
    <property type="entry name" value="Nucleotide-diphossugar_trans"/>
</dbReference>
<comment type="caution">
    <text evidence="2">The sequence shown here is derived from an EMBL/GenBank/DDBJ whole genome shotgun (WGS) entry which is preliminary data.</text>
</comment>
<dbReference type="Gene3D" id="3.90.550.10">
    <property type="entry name" value="Spore Coat Polysaccharide Biosynthesis Protein SpsA, Chain A"/>
    <property type="match status" value="1"/>
</dbReference>
<sequence>MCKEPINACILAAGIGSRMGRTKQLLPFSEKPMLQHVIDKVLTFPFHHVYGVIGHEYEEIMKNVQVRDERFSWLINHAYKEGQSTSLKKVFQVSSQPFVIFLGDVLFIQDNTINRILEDSQQYACNDTPIFIRPIHEGIVGHPVYVKNIPPQIVDQLHGDEGLRAIQTEQMKRAFIEVDDPFIHDDIDTFEQYKVALAKWHNGEYD</sequence>
<dbReference type="Pfam" id="PF12804">
    <property type="entry name" value="NTP_transf_3"/>
    <property type="match status" value="1"/>
</dbReference>
<dbReference type="SUPFAM" id="SSF53448">
    <property type="entry name" value="Nucleotide-diphospho-sugar transferases"/>
    <property type="match status" value="1"/>
</dbReference>
<evidence type="ECO:0000259" key="1">
    <source>
        <dbReference type="Pfam" id="PF12804"/>
    </source>
</evidence>
<accession>A0A9D1TJ58</accession>
<name>A0A9D1TJ58_9BACI</name>